<protein>
    <submittedName>
        <fullName evidence="1">Uncharacterized protein</fullName>
    </submittedName>
</protein>
<evidence type="ECO:0000313" key="1">
    <source>
        <dbReference type="EMBL" id="CEK55226.1"/>
    </source>
</evidence>
<name>A0A0B6YHF3_9EUPU</name>
<organism evidence="1">
    <name type="scientific">Arion vulgaris</name>
    <dbReference type="NCBI Taxonomy" id="1028688"/>
    <lineage>
        <taxon>Eukaryota</taxon>
        <taxon>Metazoa</taxon>
        <taxon>Spiralia</taxon>
        <taxon>Lophotrochozoa</taxon>
        <taxon>Mollusca</taxon>
        <taxon>Gastropoda</taxon>
        <taxon>Heterobranchia</taxon>
        <taxon>Euthyneura</taxon>
        <taxon>Panpulmonata</taxon>
        <taxon>Eupulmonata</taxon>
        <taxon>Stylommatophora</taxon>
        <taxon>Helicina</taxon>
        <taxon>Arionoidea</taxon>
        <taxon>Arionidae</taxon>
        <taxon>Arion</taxon>
    </lineage>
</organism>
<reference evidence="1" key="1">
    <citation type="submission" date="2014-12" db="EMBL/GenBank/DDBJ databases">
        <title>Insight into the proteome of Arion vulgaris.</title>
        <authorList>
            <person name="Aradska J."/>
            <person name="Bulat T."/>
            <person name="Smidak R."/>
            <person name="Sarate P."/>
            <person name="Gangsoo J."/>
            <person name="Sialana F."/>
            <person name="Bilban M."/>
            <person name="Lubec G."/>
        </authorList>
    </citation>
    <scope>NUCLEOTIDE SEQUENCE</scope>
    <source>
        <tissue evidence="1">Skin</tissue>
    </source>
</reference>
<dbReference type="AlphaFoldDB" id="A0A0B6YHF3"/>
<feature type="non-terminal residue" evidence="1">
    <location>
        <position position="1"/>
    </location>
</feature>
<proteinExistence type="predicted"/>
<sequence length="68" mass="7479">QPDFFTTLSMNGLTQELANAITSLDGSTTSSGNEDNDLDLRPHDEFEKELDALLAIVQSDLPWPLKDS</sequence>
<gene>
    <name evidence="1" type="primary">ORF24683</name>
</gene>
<accession>A0A0B6YHF3</accession>
<dbReference type="EMBL" id="HACG01008361">
    <property type="protein sequence ID" value="CEK55226.1"/>
    <property type="molecule type" value="Transcribed_RNA"/>
</dbReference>